<organism evidence="5 6">
    <name type="scientific">Ruminiclostridium sufflavum DSM 19573</name>
    <dbReference type="NCBI Taxonomy" id="1121337"/>
    <lineage>
        <taxon>Bacteria</taxon>
        <taxon>Bacillati</taxon>
        <taxon>Bacillota</taxon>
        <taxon>Clostridia</taxon>
        <taxon>Eubacteriales</taxon>
        <taxon>Oscillospiraceae</taxon>
        <taxon>Ruminiclostridium</taxon>
    </lineage>
</organism>
<name>A0A318XQI6_9FIRM</name>
<dbReference type="GO" id="GO:0006310">
    <property type="term" value="P:DNA recombination"/>
    <property type="evidence" value="ECO:0007669"/>
    <property type="project" value="InterPro"/>
</dbReference>
<dbReference type="EMBL" id="QKMR01000007">
    <property type="protein sequence ID" value="PYG88152.1"/>
    <property type="molecule type" value="Genomic_DNA"/>
</dbReference>
<dbReference type="Pfam" id="PF04679">
    <property type="entry name" value="DNA_ligase_A_C"/>
    <property type="match status" value="1"/>
</dbReference>
<evidence type="ECO:0000256" key="2">
    <source>
        <dbReference type="ARBA" id="ARBA00022598"/>
    </source>
</evidence>
<sequence length="324" mass="36982">MNWIAPMEPIGIDAVKDSSEYIHETKWDGIRGLVYIQNSELKIYTKGGKERTAFYPELGVLAEKFKSKDIILDGEMVVFDKNGLPSFYSSLVRESVKSEKNLKYYQKNYPVNYFVFDILQYKDKLLTGYGLRERKQLLGQVTDSLTGKNNFFHLSEAYTDGRELFKKMKEKNMEGIVSKKITSPYISGKKHDAWYKTKFTKKMLCIIGGILWKNKEPYSLALGVKIAESEKLNYVGKASLGLKASDFKLIKEYREKLIQEECPFSEDSAAGLDTKGNELTWTNPFITCWVNFLELSNDGHLRQPKLAGFTSLPASEADGKVLTE</sequence>
<accession>A0A318XQI6</accession>
<proteinExistence type="predicted"/>
<keyword evidence="6" id="KW-1185">Reference proteome</keyword>
<evidence type="ECO:0000256" key="1">
    <source>
        <dbReference type="ARBA" id="ARBA00012727"/>
    </source>
</evidence>
<evidence type="ECO:0000256" key="3">
    <source>
        <dbReference type="ARBA" id="ARBA00034003"/>
    </source>
</evidence>
<dbReference type="AlphaFoldDB" id="A0A318XQI6"/>
<dbReference type="GO" id="GO:0003910">
    <property type="term" value="F:DNA ligase (ATP) activity"/>
    <property type="evidence" value="ECO:0007669"/>
    <property type="project" value="UniProtKB-EC"/>
</dbReference>
<dbReference type="PANTHER" id="PTHR45997">
    <property type="entry name" value="DNA LIGASE 4"/>
    <property type="match status" value="1"/>
</dbReference>
<dbReference type="SUPFAM" id="SSF56091">
    <property type="entry name" value="DNA ligase/mRNA capping enzyme, catalytic domain"/>
    <property type="match status" value="1"/>
</dbReference>
<gene>
    <name evidence="5" type="ORF">LY28_01483</name>
</gene>
<evidence type="ECO:0000259" key="4">
    <source>
        <dbReference type="PROSITE" id="PS50160"/>
    </source>
</evidence>
<dbReference type="InterPro" id="IPR016059">
    <property type="entry name" value="DNA_ligase_ATP-dep_CS"/>
</dbReference>
<dbReference type="Gene3D" id="3.30.1490.70">
    <property type="match status" value="1"/>
</dbReference>
<dbReference type="Pfam" id="PF01068">
    <property type="entry name" value="DNA_ligase_A_M"/>
    <property type="match status" value="1"/>
</dbReference>
<dbReference type="EC" id="6.5.1.1" evidence="1"/>
<protein>
    <recommendedName>
        <fullName evidence="1">DNA ligase (ATP)</fullName>
        <ecNumber evidence="1">6.5.1.1</ecNumber>
    </recommendedName>
</protein>
<evidence type="ECO:0000313" key="6">
    <source>
        <dbReference type="Proteomes" id="UP000248132"/>
    </source>
</evidence>
<dbReference type="OrthoDB" id="9802472at2"/>
<dbReference type="InterPro" id="IPR012309">
    <property type="entry name" value="DNA_ligase_ATP-dep_C"/>
</dbReference>
<reference evidence="5 6" key="1">
    <citation type="submission" date="2018-06" db="EMBL/GenBank/DDBJ databases">
        <title>Genomic Encyclopedia of Type Strains, Phase I: the one thousand microbial genomes (KMG-I) project.</title>
        <authorList>
            <person name="Kyrpides N."/>
        </authorList>
    </citation>
    <scope>NUCLEOTIDE SEQUENCE [LARGE SCALE GENOMIC DNA]</scope>
    <source>
        <strain evidence="5 6">DSM 19573</strain>
    </source>
</reference>
<feature type="domain" description="ATP-dependent DNA ligase family profile" evidence="4">
    <location>
        <begin position="104"/>
        <end position="198"/>
    </location>
</feature>
<dbReference type="InterPro" id="IPR029710">
    <property type="entry name" value="LIG4"/>
</dbReference>
<dbReference type="PROSITE" id="PS50160">
    <property type="entry name" value="DNA_LIGASE_A3"/>
    <property type="match status" value="1"/>
</dbReference>
<keyword evidence="2" id="KW-0436">Ligase</keyword>
<dbReference type="Gene3D" id="2.40.50.140">
    <property type="entry name" value="Nucleic acid-binding proteins"/>
    <property type="match status" value="1"/>
</dbReference>
<dbReference type="Gene3D" id="3.30.470.30">
    <property type="entry name" value="DNA ligase/mRNA capping enzyme"/>
    <property type="match status" value="1"/>
</dbReference>
<dbReference type="InterPro" id="IPR012310">
    <property type="entry name" value="DNA_ligase_ATP-dep_cent"/>
</dbReference>
<dbReference type="GO" id="GO:0005524">
    <property type="term" value="F:ATP binding"/>
    <property type="evidence" value="ECO:0007669"/>
    <property type="project" value="InterPro"/>
</dbReference>
<comment type="catalytic activity">
    <reaction evidence="3">
        <text>ATP + (deoxyribonucleotide)n-3'-hydroxyl + 5'-phospho-(deoxyribonucleotide)m = (deoxyribonucleotide)n+m + AMP + diphosphate.</text>
        <dbReference type="EC" id="6.5.1.1"/>
    </reaction>
</comment>
<dbReference type="SUPFAM" id="SSF50249">
    <property type="entry name" value="Nucleic acid-binding proteins"/>
    <property type="match status" value="1"/>
</dbReference>
<comment type="caution">
    <text evidence="5">The sequence shown here is derived from an EMBL/GenBank/DDBJ whole genome shotgun (WGS) entry which is preliminary data.</text>
</comment>
<dbReference type="PANTHER" id="PTHR45997:SF1">
    <property type="entry name" value="DNA LIGASE 4"/>
    <property type="match status" value="1"/>
</dbReference>
<dbReference type="PROSITE" id="PS00697">
    <property type="entry name" value="DNA_LIGASE_A1"/>
    <property type="match status" value="1"/>
</dbReference>
<dbReference type="GO" id="GO:0006297">
    <property type="term" value="P:nucleotide-excision repair, DNA gap filling"/>
    <property type="evidence" value="ECO:0007669"/>
    <property type="project" value="TreeGrafter"/>
</dbReference>
<dbReference type="GO" id="GO:0003677">
    <property type="term" value="F:DNA binding"/>
    <property type="evidence" value="ECO:0007669"/>
    <property type="project" value="InterPro"/>
</dbReference>
<dbReference type="CDD" id="cd07906">
    <property type="entry name" value="Adenylation_DNA_ligase_LigD_LigC"/>
    <property type="match status" value="1"/>
</dbReference>
<evidence type="ECO:0000313" key="5">
    <source>
        <dbReference type="EMBL" id="PYG88152.1"/>
    </source>
</evidence>
<dbReference type="Proteomes" id="UP000248132">
    <property type="component" value="Unassembled WGS sequence"/>
</dbReference>
<dbReference type="InterPro" id="IPR012340">
    <property type="entry name" value="NA-bd_OB-fold"/>
</dbReference>
<dbReference type="RefSeq" id="WP_110461537.1">
    <property type="nucleotide sequence ID" value="NZ_QKMR01000007.1"/>
</dbReference>
<dbReference type="GO" id="GO:0006303">
    <property type="term" value="P:double-strand break repair via nonhomologous end joining"/>
    <property type="evidence" value="ECO:0007669"/>
    <property type="project" value="TreeGrafter"/>
</dbReference>